<keyword evidence="5" id="KW-0539">Nucleus</keyword>
<dbReference type="PROSITE" id="PS00018">
    <property type="entry name" value="EF_HAND_1"/>
    <property type="match status" value="1"/>
</dbReference>
<dbReference type="InterPro" id="IPR018247">
    <property type="entry name" value="EF_Hand_1_Ca_BS"/>
</dbReference>
<protein>
    <recommendedName>
        <fullName evidence="3">tRNA (adenine(58)-N(1))-methyltransferase non-catalytic subunit TRM6</fullName>
    </recommendedName>
    <alternativeName>
        <fullName evidence="6">tRNA(m1A58)-methyltransferase subunit TRM6</fullName>
    </alternativeName>
</protein>
<dbReference type="GO" id="GO:0030488">
    <property type="term" value="P:tRNA methylation"/>
    <property type="evidence" value="ECO:0007669"/>
    <property type="project" value="InterPro"/>
</dbReference>
<dbReference type="PANTHER" id="PTHR12945">
    <property type="entry name" value="TRANSLATION INITIATION FACTOR EIF3-RELATED"/>
    <property type="match status" value="1"/>
</dbReference>
<dbReference type="OrthoDB" id="10254665at2759"/>
<evidence type="ECO:0000256" key="1">
    <source>
        <dbReference type="ARBA" id="ARBA00004123"/>
    </source>
</evidence>
<organism evidence="7 8">
    <name type="scientific">Paramecium sonneborni</name>
    <dbReference type="NCBI Taxonomy" id="65129"/>
    <lineage>
        <taxon>Eukaryota</taxon>
        <taxon>Sar</taxon>
        <taxon>Alveolata</taxon>
        <taxon>Ciliophora</taxon>
        <taxon>Intramacronucleata</taxon>
        <taxon>Oligohymenophorea</taxon>
        <taxon>Peniculida</taxon>
        <taxon>Parameciidae</taxon>
        <taxon>Paramecium</taxon>
    </lineage>
</organism>
<keyword evidence="4" id="KW-0819">tRNA processing</keyword>
<dbReference type="InterPro" id="IPR017423">
    <property type="entry name" value="TRM6"/>
</dbReference>
<evidence type="ECO:0000256" key="5">
    <source>
        <dbReference type="ARBA" id="ARBA00023242"/>
    </source>
</evidence>
<name>A0A8S1LF02_9CILI</name>
<accession>A0A8S1LF02</accession>
<evidence type="ECO:0000256" key="4">
    <source>
        <dbReference type="ARBA" id="ARBA00022694"/>
    </source>
</evidence>
<evidence type="ECO:0000313" key="8">
    <source>
        <dbReference type="Proteomes" id="UP000692954"/>
    </source>
</evidence>
<evidence type="ECO:0000256" key="6">
    <source>
        <dbReference type="ARBA" id="ARBA00032319"/>
    </source>
</evidence>
<dbReference type="Pfam" id="PF04189">
    <property type="entry name" value="Gcd10p"/>
    <property type="match status" value="1"/>
</dbReference>
<dbReference type="PANTHER" id="PTHR12945:SF0">
    <property type="entry name" value="TRNA (ADENINE(58)-N(1))-METHYLTRANSFERASE NON-CATALYTIC SUBUNIT TRM6"/>
    <property type="match status" value="1"/>
</dbReference>
<evidence type="ECO:0000313" key="7">
    <source>
        <dbReference type="EMBL" id="CAD8061424.1"/>
    </source>
</evidence>
<reference evidence="7" key="1">
    <citation type="submission" date="2021-01" db="EMBL/GenBank/DDBJ databases">
        <authorList>
            <consortium name="Genoscope - CEA"/>
            <person name="William W."/>
        </authorList>
    </citation>
    <scope>NUCLEOTIDE SEQUENCE</scope>
</reference>
<dbReference type="Proteomes" id="UP000692954">
    <property type="component" value="Unassembled WGS sequence"/>
</dbReference>
<comment type="similarity">
    <text evidence="2">Belongs to the TRM6/GCD10 family.</text>
</comment>
<dbReference type="AlphaFoldDB" id="A0A8S1LF02"/>
<evidence type="ECO:0000256" key="2">
    <source>
        <dbReference type="ARBA" id="ARBA00008320"/>
    </source>
</evidence>
<keyword evidence="8" id="KW-1185">Reference proteome</keyword>
<comment type="subcellular location">
    <subcellularLocation>
        <location evidence="1">Nucleus</location>
    </subcellularLocation>
</comment>
<sequence length="358" mass="41878">METIEEDTWVCLEDNRNESKIVKVHEKKMVAWRKHKFDVGVLLHKQYNTFWKVDKTNAVIEITSDQFYDNTDLDNQIDDAKIEITKTNKELFDFNDSQKLTQEEILSLKQQKEGEEIVDEVIQNSLTFEKKTEFSKAKYIKRKKEKYICCFMVLKTTIENVHKTQFLESPQKLNFMRIDSLALFMQLSSISQNSNILIFDNANGVAVSAVAERLDGEGSISTVFWNHTKANLKDYWPIQQMNFNENILKSIKLIKNLEEIEKTQNKYTHLLIAGEFKFTEIIEKYLNLIAVGGIIVVFSTYLEKLHEVSEQLLSTNSCSKIEVLDSFLRYYQVLENRTHPKVEMNAFGGYLLQTYKLK</sequence>
<evidence type="ECO:0000256" key="3">
    <source>
        <dbReference type="ARBA" id="ARBA00021704"/>
    </source>
</evidence>
<dbReference type="GO" id="GO:0005634">
    <property type="term" value="C:nucleus"/>
    <property type="evidence" value="ECO:0007669"/>
    <property type="project" value="UniProtKB-SubCell"/>
</dbReference>
<comment type="caution">
    <text evidence="7">The sequence shown here is derived from an EMBL/GenBank/DDBJ whole genome shotgun (WGS) entry which is preliminary data.</text>
</comment>
<dbReference type="GO" id="GO:0031515">
    <property type="term" value="C:tRNA (m1A) methyltransferase complex"/>
    <property type="evidence" value="ECO:0007669"/>
    <property type="project" value="InterPro"/>
</dbReference>
<dbReference type="EMBL" id="CAJJDN010000015">
    <property type="protein sequence ID" value="CAD8061424.1"/>
    <property type="molecule type" value="Genomic_DNA"/>
</dbReference>
<proteinExistence type="inferred from homology"/>
<gene>
    <name evidence="7" type="ORF">PSON_ATCC_30995.1.T0150296</name>
</gene>